<sequence>MSQQPKVIDSYQVDCPNRFTMGSPCPRKEPKSAVVTVFDDGRIELVCLYCNFAKTLKSELSGQPKG</sequence>
<organism evidence="1">
    <name type="scientific">marine sediment metagenome</name>
    <dbReference type="NCBI Taxonomy" id="412755"/>
    <lineage>
        <taxon>unclassified sequences</taxon>
        <taxon>metagenomes</taxon>
        <taxon>ecological metagenomes</taxon>
    </lineage>
</organism>
<dbReference type="EMBL" id="BARV01040393">
    <property type="protein sequence ID" value="GAI53581.1"/>
    <property type="molecule type" value="Genomic_DNA"/>
</dbReference>
<comment type="caution">
    <text evidence="1">The sequence shown here is derived from an EMBL/GenBank/DDBJ whole genome shotgun (WGS) entry which is preliminary data.</text>
</comment>
<proteinExistence type="predicted"/>
<name>X1QFJ4_9ZZZZ</name>
<gene>
    <name evidence="1" type="ORF">S06H3_61558</name>
</gene>
<reference evidence="1" key="1">
    <citation type="journal article" date="2014" name="Front. Microbiol.">
        <title>High frequency of phylogenetically diverse reductive dehalogenase-homologous genes in deep subseafloor sedimentary metagenomes.</title>
        <authorList>
            <person name="Kawai M."/>
            <person name="Futagami T."/>
            <person name="Toyoda A."/>
            <person name="Takaki Y."/>
            <person name="Nishi S."/>
            <person name="Hori S."/>
            <person name="Arai W."/>
            <person name="Tsubouchi T."/>
            <person name="Morono Y."/>
            <person name="Uchiyama I."/>
            <person name="Ito T."/>
            <person name="Fujiyama A."/>
            <person name="Inagaki F."/>
            <person name="Takami H."/>
        </authorList>
    </citation>
    <scope>NUCLEOTIDE SEQUENCE</scope>
    <source>
        <strain evidence="1">Expedition CK06-06</strain>
    </source>
</reference>
<dbReference type="AlphaFoldDB" id="X1QFJ4"/>
<protein>
    <submittedName>
        <fullName evidence="1">Uncharacterized protein</fullName>
    </submittedName>
</protein>
<evidence type="ECO:0000313" key="1">
    <source>
        <dbReference type="EMBL" id="GAI53581.1"/>
    </source>
</evidence>
<accession>X1QFJ4</accession>